<proteinExistence type="predicted"/>
<dbReference type="KEGG" id="cfc:CFLV_11810"/>
<dbReference type="STRING" id="28028.CFLV_11810"/>
<gene>
    <name evidence="4" type="primary">aftB</name>
    <name evidence="4" type="ORF">CFL01nite_21540</name>
    <name evidence="3" type="ORF">CFLV_11810</name>
</gene>
<feature type="transmembrane region" description="Helical" evidence="1">
    <location>
        <begin position="86"/>
        <end position="107"/>
    </location>
</feature>
<keyword evidence="1" id="KW-0812">Transmembrane</keyword>
<keyword evidence="1" id="KW-0472">Membrane</keyword>
<dbReference type="Proteomes" id="UP000185479">
    <property type="component" value="Chromosome"/>
</dbReference>
<feature type="transmembrane region" description="Helical" evidence="1">
    <location>
        <begin position="272"/>
        <end position="290"/>
    </location>
</feature>
<dbReference type="InterPro" id="IPR048243">
    <property type="entry name" value="AftB-like"/>
</dbReference>
<dbReference type="InterPro" id="IPR058983">
    <property type="entry name" value="AftB_C"/>
</dbReference>
<evidence type="ECO:0000313" key="3">
    <source>
        <dbReference type="EMBL" id="APT87766.1"/>
    </source>
</evidence>
<evidence type="ECO:0000259" key="2">
    <source>
        <dbReference type="Pfam" id="PF26371"/>
    </source>
</evidence>
<evidence type="ECO:0000256" key="1">
    <source>
        <dbReference type="SAM" id="Phobius"/>
    </source>
</evidence>
<dbReference type="Proteomes" id="UP000315353">
    <property type="component" value="Unassembled WGS sequence"/>
</dbReference>
<dbReference type="AlphaFoldDB" id="A0A1L7CPI4"/>
<evidence type="ECO:0000313" key="5">
    <source>
        <dbReference type="Proteomes" id="UP000185479"/>
    </source>
</evidence>
<dbReference type="EMBL" id="BJNB01000044">
    <property type="protein sequence ID" value="GEB98659.1"/>
    <property type="molecule type" value="Genomic_DNA"/>
</dbReference>
<reference evidence="3 5" key="1">
    <citation type="submission" date="2014-08" db="EMBL/GenBank/DDBJ databases">
        <title>Complete genome sequence of Corynebacterium flavescens OJ8(T)(=DSM 20296(T)), isolated from cheese.</title>
        <authorList>
            <person name="Ruckert C."/>
            <person name="Albersmeier A."/>
            <person name="Winkler A."/>
            <person name="Kalinowski J."/>
        </authorList>
    </citation>
    <scope>NUCLEOTIDE SEQUENCE [LARGE SCALE GENOMIC DNA]</scope>
    <source>
        <strain evidence="3 5">OJ8</strain>
    </source>
</reference>
<organism evidence="3 5">
    <name type="scientific">Corynebacterium flavescens</name>
    <dbReference type="NCBI Taxonomy" id="28028"/>
    <lineage>
        <taxon>Bacteria</taxon>
        <taxon>Bacillati</taxon>
        <taxon>Actinomycetota</taxon>
        <taxon>Actinomycetes</taxon>
        <taxon>Mycobacteriales</taxon>
        <taxon>Corynebacteriaceae</taxon>
        <taxon>Corynebacterium</taxon>
    </lineage>
</organism>
<keyword evidence="5" id="KW-1185">Reference proteome</keyword>
<feature type="transmembrane region" description="Helical" evidence="1">
    <location>
        <begin position="113"/>
        <end position="130"/>
    </location>
</feature>
<keyword evidence="1" id="KW-1133">Transmembrane helix</keyword>
<feature type="transmembrane region" description="Helical" evidence="1">
    <location>
        <begin position="217"/>
        <end position="235"/>
    </location>
</feature>
<evidence type="ECO:0000313" key="4">
    <source>
        <dbReference type="EMBL" id="GEB98659.1"/>
    </source>
</evidence>
<dbReference type="GeneID" id="82881355"/>
<dbReference type="Pfam" id="PF26371">
    <property type="entry name" value="AftB_C"/>
    <property type="match status" value="1"/>
</dbReference>
<dbReference type="NCBIfam" id="NF041480">
    <property type="entry name" value="flag_mot_ctl_ZomB"/>
    <property type="match status" value="1"/>
</dbReference>
<reference evidence="4 6" key="2">
    <citation type="submission" date="2019-06" db="EMBL/GenBank/DDBJ databases">
        <title>Whole genome shotgun sequence of Corynebacterium flavescens NBRC 14136.</title>
        <authorList>
            <person name="Hosoyama A."/>
            <person name="Uohara A."/>
            <person name="Ohji S."/>
            <person name="Ichikawa N."/>
        </authorList>
    </citation>
    <scope>NUCLEOTIDE SEQUENCE [LARGE SCALE GENOMIC DNA]</scope>
    <source>
        <strain evidence="4 6">NBRC 14136</strain>
    </source>
</reference>
<protein>
    <submittedName>
        <fullName evidence="3">Membrane protein</fullName>
    </submittedName>
    <submittedName>
        <fullName evidence="4">Terminal beta-(1-&gt;2)-arabinofuranosyltransferase</fullName>
    </submittedName>
</protein>
<accession>A0A1L7CPI4</accession>
<feature type="transmembrane region" description="Helical" evidence="1">
    <location>
        <begin position="142"/>
        <end position="162"/>
    </location>
</feature>
<feature type="transmembrane region" description="Helical" evidence="1">
    <location>
        <begin position="302"/>
        <end position="320"/>
    </location>
</feature>
<name>A0A1L7CPI4_CORFL</name>
<dbReference type="OrthoDB" id="3721873at2"/>
<evidence type="ECO:0000313" key="6">
    <source>
        <dbReference type="Proteomes" id="UP000315353"/>
    </source>
</evidence>
<feature type="domain" description="Terminal beta-(1-&gt;2)-arabinofuranosyltransferase C-terminal" evidence="2">
    <location>
        <begin position="413"/>
        <end position="585"/>
    </location>
</feature>
<feature type="transmembrane region" description="Helical" evidence="1">
    <location>
        <begin position="12"/>
        <end position="30"/>
    </location>
</feature>
<dbReference type="RefSeq" id="WP_075730688.1">
    <property type="nucleotide sequence ID" value="NZ_BJNB01000044.1"/>
</dbReference>
<dbReference type="EMBL" id="CP009246">
    <property type="protein sequence ID" value="APT87766.1"/>
    <property type="molecule type" value="Genomic_DNA"/>
</dbReference>
<sequence length="586" mass="65359">MHNTDNNPYARFTVWITLGVIGVFSFWGGFARRWIADDGLIVLRTVRNLQAGNGPVFNAGERVEANTSTLWQYLVWGAGWLTRLDLVTVAIYLGLFLSVAAMVIGAWATATRLRSGALIAPAGALVYLALPPARDFFTSGLEWGLSIFYLAVLWALLVRWAGTPRAHAGRHAQPGFDSTPYVLAWWAGMSWLVRPEFALYGGLTGLLLLIAHRSWRARLGILAVAVLVPGCYQFFRMGYYGLLTPHTAVAKSASGSAWGHGFSYLADFFMPYMLWMPLVLLAIAAWQLYGKNLHPRGWRSQVTVTYLLVGAAALHTLYVLRVGGDFMHGRMLLLPLFAVLLPVFVLPLRTAATTLVAALCALWALVIVLRAHPQDWAKYEQGISVVDERDFWTYATKREPGHPPRTVEDFDNMKLLGGFDKGIEDLRNGDALALPFLVNDNPQTFEWHGLARDPQRTDPATLYLINMGMSSANAPLEVRVLDPIGLATPLAARQPRIEDGRIGHDKNLASIWQVADSGADIEQLPPWFDKEGSRRAREALQSDDFQRLFATYRDPLTAQRFWENIRFSLGEGRTLTFSANPEDYLR</sequence>
<feature type="transmembrane region" description="Helical" evidence="1">
    <location>
        <begin position="355"/>
        <end position="372"/>
    </location>
</feature>